<gene>
    <name evidence="1" type="primary">mutL</name>
    <name evidence="1" type="ORF">EMLJLAPB_00780</name>
</gene>
<dbReference type="Gene3D" id="3.30.565.10">
    <property type="entry name" value="Histidine kinase-like ATPase, C-terminal domain"/>
    <property type="match status" value="1"/>
</dbReference>
<dbReference type="InterPro" id="IPR036890">
    <property type="entry name" value="HATPase_C_sf"/>
</dbReference>
<dbReference type="SUPFAM" id="SSF55874">
    <property type="entry name" value="ATPase domain of HSP90 chaperone/DNA topoisomerase II/histidine kinase"/>
    <property type="match status" value="1"/>
</dbReference>
<comment type="caution">
    <text evidence="1">The sequence shown here is derived from an EMBL/GenBank/DDBJ whole genome shotgun (WGS) entry which is preliminary data.</text>
</comment>
<dbReference type="AlphaFoldDB" id="A0A811THZ7"/>
<sequence length="556" mass="63190">MSSEEEWSTSIKVGEAIVDLLSGRIYRTLPIALKELVSNAWDAGAKNVQIFIHEDKKQIAIIDDGKGMTRPGLENYVNIAITSKSNETKTQEGRPVIGIYGIGVLSTLPFCKKVTVQTTVKDSDEINFISISSEKWIDEEGHRKPPTPKELTVECPGRTEADDRLKDEQGTTILLEDIFSAEWDLILEPANPRKKDYMGLSGLARIKWFLQQYAPIEYHPEAHPYVDFFRPPTEYEPMNLYYNGEKLFRNAIKGAEKLETEDKISIAGGNVVFRYLIVSPKHSVEPEDLRGLQIRMKNVAIGLPTHFDIYTRSPKLYGRMRYIGGEIEIIKGFENQLSLDRENIITCPEWIEFSEFFRTRLEKQANSLQDLAEAEADVGALAVSSGVPSQKTDYGFLSKKAVRGSTKNKRALSAKSKNELITNLKKSVEKVGYSVQETPIKETPISVDHEKKIVYVSTEKKNEISIIRLQQCSIFEVEGTVEKENIAELLDDKSIAFNYSHPLFKVSKDKKTIKELISIVYHLHYQNRLTDEGLKAFNNILLETYKDDEYGDSHNY</sequence>
<accession>A0A811THZ7</accession>
<organism evidence="1 2">
    <name type="scientific">Candidatus Argoarchaeum ethanivorans</name>
    <dbReference type="NCBI Taxonomy" id="2608793"/>
    <lineage>
        <taxon>Archaea</taxon>
        <taxon>Methanobacteriati</taxon>
        <taxon>Methanobacteriota</taxon>
        <taxon>Stenosarchaea group</taxon>
        <taxon>Methanomicrobia</taxon>
        <taxon>Methanosarcinales</taxon>
        <taxon>Methanosarcinales incertae sedis</taxon>
        <taxon>GOM Arc I cluster</taxon>
        <taxon>Candidatus Argoarchaeum</taxon>
    </lineage>
</organism>
<reference evidence="1" key="1">
    <citation type="submission" date="2020-10" db="EMBL/GenBank/DDBJ databases">
        <authorList>
            <person name="Hahn C.J."/>
            <person name="Laso-Perez R."/>
            <person name="Vulcano F."/>
            <person name="Vaziourakis K.-M."/>
            <person name="Stokke R."/>
            <person name="Steen I.H."/>
            <person name="Teske A."/>
            <person name="Boetius A."/>
            <person name="Liebeke M."/>
            <person name="Amann R."/>
            <person name="Knittel K."/>
        </authorList>
    </citation>
    <scope>NUCLEOTIDE SEQUENCE</scope>
    <source>
        <strain evidence="1">Gfbio:e3339647-f889-4370-9287-4fb5cb688e4c:AG392D22_GoMArc1</strain>
    </source>
</reference>
<dbReference type="Proteomes" id="UP000634805">
    <property type="component" value="Unassembled WGS sequence"/>
</dbReference>
<evidence type="ECO:0000313" key="2">
    <source>
        <dbReference type="Proteomes" id="UP000634805"/>
    </source>
</evidence>
<protein>
    <submittedName>
        <fullName evidence="1">DNA mismatch repair protein MutL</fullName>
    </submittedName>
</protein>
<proteinExistence type="predicted"/>
<evidence type="ECO:0000313" key="1">
    <source>
        <dbReference type="EMBL" id="CAD6494425.1"/>
    </source>
</evidence>
<dbReference type="EMBL" id="CAJHIS010000021">
    <property type="protein sequence ID" value="CAD6494425.1"/>
    <property type="molecule type" value="Genomic_DNA"/>
</dbReference>
<name>A0A811THZ7_9EURY</name>
<dbReference type="Pfam" id="PF13589">
    <property type="entry name" value="HATPase_c_3"/>
    <property type="match status" value="1"/>
</dbReference>